<feature type="domain" description="Transposase IS4-like" evidence="1">
    <location>
        <begin position="175"/>
        <end position="366"/>
    </location>
</feature>
<dbReference type="InterPro" id="IPR002559">
    <property type="entry name" value="Transposase_11"/>
</dbReference>
<evidence type="ECO:0000313" key="5">
    <source>
        <dbReference type="EMBL" id="KAA1161807.1"/>
    </source>
</evidence>
<reference evidence="3 6" key="1">
    <citation type="submission" date="2019-01" db="EMBL/GenBank/DDBJ databases">
        <title>Genome sequences of marine Pseudoalteromonas species.</title>
        <authorList>
            <person name="Boraston A.B."/>
            <person name="Hehemann J.-H."/>
            <person name="Vickers C.J."/>
            <person name="Salama-Alber O."/>
            <person name="Abe K."/>
            <person name="Hettle A.J."/>
        </authorList>
    </citation>
    <scope>NUCLEOTIDE SEQUENCE [LARGE SCALE GENOMIC DNA]</scope>
    <source>
        <strain evidence="3 6">PS47</strain>
    </source>
</reference>
<dbReference type="InterPro" id="IPR014735">
    <property type="entry name" value="Transposase_Tn5-like_N"/>
</dbReference>
<dbReference type="Proteomes" id="UP000322915">
    <property type="component" value="Unassembled WGS sequence"/>
</dbReference>
<dbReference type="InterPro" id="IPR014737">
    <property type="entry name" value="Transposase_Tn5-like_C"/>
</dbReference>
<dbReference type="RefSeq" id="WP_149618244.1">
    <property type="nucleotide sequence ID" value="NZ_SEUJ01000058.1"/>
</dbReference>
<dbReference type="Gene3D" id="1.10.740.10">
    <property type="entry name" value="Transferase Inhibitor Protein From Tn5, Chain"/>
    <property type="match status" value="1"/>
</dbReference>
<dbReference type="EMBL" id="SEUJ01000058">
    <property type="protein sequence ID" value="KAA1161807.1"/>
    <property type="molecule type" value="Genomic_DNA"/>
</dbReference>
<dbReference type="Gene3D" id="3.90.350.10">
    <property type="entry name" value="Transposase Inhibitor Protein From Tn5, Chain A, domain 1"/>
    <property type="match status" value="1"/>
</dbReference>
<dbReference type="Pfam" id="PF01609">
    <property type="entry name" value="DDE_Tnp_1"/>
    <property type="match status" value="1"/>
</dbReference>
<comment type="caution">
    <text evidence="3">The sequence shown here is derived from an EMBL/GenBank/DDBJ whole genome shotgun (WGS) entry which is preliminary data.</text>
</comment>
<gene>
    <name evidence="5" type="ORF">EU509_05070</name>
    <name evidence="4" type="ORF">EU509_06380</name>
    <name evidence="3" type="ORF">EU509_06765</name>
</gene>
<evidence type="ECO:0000259" key="2">
    <source>
        <dbReference type="Pfam" id="PF14706"/>
    </source>
</evidence>
<name>A0ABQ6RK95_9GAMM</name>
<dbReference type="PANTHER" id="PTHR37319:SF1">
    <property type="entry name" value="TRANSPOSASE TN5 DIMERISATION DOMAIN-CONTAINING PROTEIN"/>
    <property type="match status" value="1"/>
</dbReference>
<evidence type="ECO:0000313" key="3">
    <source>
        <dbReference type="EMBL" id="KAA1159963.1"/>
    </source>
</evidence>
<evidence type="ECO:0000313" key="4">
    <source>
        <dbReference type="EMBL" id="KAA1160381.1"/>
    </source>
</evidence>
<dbReference type="InterPro" id="IPR047768">
    <property type="entry name" value="Tn5p-like"/>
</dbReference>
<evidence type="ECO:0000313" key="6">
    <source>
        <dbReference type="Proteomes" id="UP000322915"/>
    </source>
</evidence>
<sequence>MHTNTSEEWAQLIFGNANLGEPRRTRRLALLASDMAENADSSIVKASDTPAKIEAAYRFIRNEKISPQAIADSGFSQTSEAVKQLPLVLAIQDTTGLTFKHSVCKELGDVNCANTLGKPSKTRTLYAHSTLAIDADTEHVIGLLDQYYWFRKSKVKGTKDQQQQRPYEEKESYRWQQTLMDIKKRTGELSNILNICDREADIYEYMTYQKDEGHRFLVRAKENRKLIEPQCNLNQLIETAQGQCCYTINIAQRAGRKARQARITLSYQPITLAKPKRVQGQESPTLSVNVIVCQEKESTQKNPLCWILYTTEPVNTAEDAQKLVRYYELRWRVEEFHKTWKTDGTEVEDLRLQHSDNILRIAIIKAFIAVRLLQLQNMAQRSELDKEVRCTTCVKEMTWKLLWAKVEKDVLPDKVPSLHWLYYSLAKLGGWYDSKRNGRVGVKALWKGWLKLAEMVESAELLISIQQTEKL</sequence>
<evidence type="ECO:0000259" key="1">
    <source>
        <dbReference type="Pfam" id="PF01609"/>
    </source>
</evidence>
<accession>A0ABQ6RK95</accession>
<organism evidence="3 6">
    <name type="scientific">Pseudoalteromonas fuliginea</name>
    <dbReference type="NCBI Taxonomy" id="1872678"/>
    <lineage>
        <taxon>Bacteria</taxon>
        <taxon>Pseudomonadati</taxon>
        <taxon>Pseudomonadota</taxon>
        <taxon>Gammaproteobacteria</taxon>
        <taxon>Alteromonadales</taxon>
        <taxon>Pseudoalteromonadaceae</taxon>
        <taxon>Pseudoalteromonas</taxon>
    </lineage>
</organism>
<dbReference type="Gene3D" id="1.10.246.40">
    <property type="entry name" value="Tn5 transposase, domain 1"/>
    <property type="match status" value="1"/>
</dbReference>
<dbReference type="EMBL" id="SEUJ01000061">
    <property type="protein sequence ID" value="KAA1160381.1"/>
    <property type="molecule type" value="Genomic_DNA"/>
</dbReference>
<dbReference type="NCBIfam" id="NF033590">
    <property type="entry name" value="transpos_IS4_3"/>
    <property type="match status" value="1"/>
</dbReference>
<keyword evidence="6" id="KW-1185">Reference proteome</keyword>
<feature type="domain" description="Transposase Tn5-like N-terminal" evidence="2">
    <location>
        <begin position="7"/>
        <end position="65"/>
    </location>
</feature>
<dbReference type="InterPro" id="IPR012337">
    <property type="entry name" value="RNaseH-like_sf"/>
</dbReference>
<dbReference type="InterPro" id="IPR038215">
    <property type="entry name" value="TN5-like_N_sf"/>
</dbReference>
<dbReference type="PANTHER" id="PTHR37319">
    <property type="entry name" value="TRANSPOSASE"/>
    <property type="match status" value="1"/>
</dbReference>
<dbReference type="Pfam" id="PF14706">
    <property type="entry name" value="Tnp_DNA_bind"/>
    <property type="match status" value="1"/>
</dbReference>
<proteinExistence type="predicted"/>
<dbReference type="EMBL" id="SEUJ01000062">
    <property type="protein sequence ID" value="KAA1159963.1"/>
    <property type="molecule type" value="Genomic_DNA"/>
</dbReference>
<dbReference type="SUPFAM" id="SSF53098">
    <property type="entry name" value="Ribonuclease H-like"/>
    <property type="match status" value="1"/>
</dbReference>
<dbReference type="InterPro" id="IPR054836">
    <property type="entry name" value="Tn5_transposase"/>
</dbReference>
<protein>
    <submittedName>
        <fullName evidence="3">IS4 family transposase</fullName>
    </submittedName>
</protein>